<dbReference type="InterPro" id="IPR035421">
    <property type="entry name" value="Terminase_6C"/>
</dbReference>
<keyword evidence="4" id="KW-1185">Reference proteome</keyword>
<dbReference type="AlphaFoldDB" id="A0AAJ1THC4"/>
<sequence>MDKSLAVIVSQLPIHERKELLDGLSDKEVNNILYSWEFWARPNQLPPEGNWRTWLLLAGRGFGKTRTGAEYVIDQVRSGRVKRLALVAPTPADARDVMIQGESGILTISPPWFIPTYYPSKRRVEWPNGAIATIFSGAHPEQLRGPQHELAWCDELAAWKYPQETWDMLMFGLRLGENPRAVITTTPKPTPLIQTIVQSSTTSITRGSTFENSDNLAPAFLEQIVHQYEGTRLGRQELFAEILDDVVGALWKRQQLDDLRVKHHPELIRVIVGIDPAVTSEEGSDETGIIVVGKGVDGHAYVLDDLSLQGSPDGWARSAVTAYYKYQADRIVAEANNGGDLVEHTIRTVDPMVAYKKVHASRGKYIRAEPVAALYEQGRVHHIGSLGTLEDQMCTWSPMHAKSPDRMDALVWALTELMLGKGKAKVKARVV</sequence>
<dbReference type="Gene3D" id="3.30.420.240">
    <property type="match status" value="1"/>
</dbReference>
<evidence type="ECO:0000259" key="2">
    <source>
        <dbReference type="Pfam" id="PF17289"/>
    </source>
</evidence>
<dbReference type="Proteomes" id="UP001238450">
    <property type="component" value="Unassembled WGS sequence"/>
</dbReference>
<organism evidence="3 4">
    <name type="scientific">Croceifilum oryzae</name>
    <dbReference type="NCBI Taxonomy" id="1553429"/>
    <lineage>
        <taxon>Bacteria</taxon>
        <taxon>Bacillati</taxon>
        <taxon>Bacillota</taxon>
        <taxon>Bacilli</taxon>
        <taxon>Bacillales</taxon>
        <taxon>Thermoactinomycetaceae</taxon>
        <taxon>Croceifilum</taxon>
    </lineage>
</organism>
<accession>A0AAJ1THC4</accession>
<protein>
    <submittedName>
        <fullName evidence="3">Phage terminase large subunit-like protein</fullName>
    </submittedName>
</protein>
<reference evidence="3 4" key="1">
    <citation type="submission" date="2023-07" db="EMBL/GenBank/DDBJ databases">
        <title>Genomic Encyclopedia of Type Strains, Phase IV (KMG-IV): sequencing the most valuable type-strain genomes for metagenomic binning, comparative biology and taxonomic classification.</title>
        <authorList>
            <person name="Goeker M."/>
        </authorList>
    </citation>
    <scope>NUCLEOTIDE SEQUENCE [LARGE SCALE GENOMIC DNA]</scope>
    <source>
        <strain evidence="3 4">DSM 46876</strain>
    </source>
</reference>
<name>A0AAJ1THC4_9BACL</name>
<gene>
    <name evidence="3" type="ORF">J2Z48_002661</name>
</gene>
<dbReference type="Pfam" id="PF03237">
    <property type="entry name" value="Terminase_6N"/>
    <property type="match status" value="1"/>
</dbReference>
<dbReference type="Gene3D" id="3.40.50.300">
    <property type="entry name" value="P-loop containing nucleotide triphosphate hydrolases"/>
    <property type="match status" value="1"/>
</dbReference>
<evidence type="ECO:0000313" key="4">
    <source>
        <dbReference type="Proteomes" id="UP001238450"/>
    </source>
</evidence>
<dbReference type="InterPro" id="IPR027417">
    <property type="entry name" value="P-loop_NTPase"/>
</dbReference>
<evidence type="ECO:0000256" key="1">
    <source>
        <dbReference type="ARBA" id="ARBA00022612"/>
    </source>
</evidence>
<dbReference type="EMBL" id="JAUSUV010000012">
    <property type="protein sequence ID" value="MDQ0418469.1"/>
    <property type="molecule type" value="Genomic_DNA"/>
</dbReference>
<feature type="domain" description="Terminase large subunit gp17-like C-terminal" evidence="2">
    <location>
        <begin position="272"/>
        <end position="415"/>
    </location>
</feature>
<evidence type="ECO:0000313" key="3">
    <source>
        <dbReference type="EMBL" id="MDQ0418469.1"/>
    </source>
</evidence>
<proteinExistence type="predicted"/>
<dbReference type="Pfam" id="PF17289">
    <property type="entry name" value="Terminase_6C"/>
    <property type="match status" value="1"/>
</dbReference>
<comment type="caution">
    <text evidence="3">The sequence shown here is derived from an EMBL/GenBank/DDBJ whole genome shotgun (WGS) entry which is preliminary data.</text>
</comment>
<dbReference type="RefSeq" id="WP_307254207.1">
    <property type="nucleotide sequence ID" value="NZ_JAUSUV010000012.1"/>
</dbReference>
<keyword evidence="1" id="KW-1188">Viral release from host cell</keyword>